<reference evidence="2" key="1">
    <citation type="submission" date="2016-04" db="EMBL/GenBank/DDBJ databases">
        <authorList>
            <person name="Nguyen H.D."/>
            <person name="Samba Siva P."/>
            <person name="Cullis J."/>
            <person name="Levesque C.A."/>
            <person name="Hambleton S."/>
        </authorList>
    </citation>
    <scope>NUCLEOTIDE SEQUENCE</scope>
    <source>
        <strain evidence="2">DAOMC 236416</strain>
    </source>
</reference>
<dbReference type="EMBL" id="LWDF02000326">
    <property type="protein sequence ID" value="KAE8250426.1"/>
    <property type="molecule type" value="Genomic_DNA"/>
</dbReference>
<feature type="region of interest" description="Disordered" evidence="1">
    <location>
        <begin position="135"/>
        <end position="309"/>
    </location>
</feature>
<feature type="compositionally biased region" description="Basic residues" evidence="1">
    <location>
        <begin position="231"/>
        <end position="243"/>
    </location>
</feature>
<proteinExistence type="predicted"/>
<protein>
    <submittedName>
        <fullName evidence="2">Uncharacterized protein</fullName>
    </submittedName>
</protein>
<name>A0A177TPN8_9BASI</name>
<accession>A0A177TPN8</accession>
<organism evidence="2 3">
    <name type="scientific">Tilletia indica</name>
    <dbReference type="NCBI Taxonomy" id="43049"/>
    <lineage>
        <taxon>Eukaryota</taxon>
        <taxon>Fungi</taxon>
        <taxon>Dikarya</taxon>
        <taxon>Basidiomycota</taxon>
        <taxon>Ustilaginomycotina</taxon>
        <taxon>Exobasidiomycetes</taxon>
        <taxon>Tilletiales</taxon>
        <taxon>Tilletiaceae</taxon>
        <taxon>Tilletia</taxon>
    </lineage>
</organism>
<reference evidence="2" key="2">
    <citation type="journal article" date="2019" name="IMA Fungus">
        <title>Genome sequencing and comparison of five Tilletia species to identify candidate genes for the detection of regulated species infecting wheat.</title>
        <authorList>
            <person name="Nguyen H.D.T."/>
            <person name="Sultana T."/>
            <person name="Kesanakurti P."/>
            <person name="Hambleton S."/>
        </authorList>
    </citation>
    <scope>NUCLEOTIDE SEQUENCE</scope>
    <source>
        <strain evidence="2">DAOMC 236416</strain>
    </source>
</reference>
<keyword evidence="3" id="KW-1185">Reference proteome</keyword>
<evidence type="ECO:0000256" key="1">
    <source>
        <dbReference type="SAM" id="MobiDB-lite"/>
    </source>
</evidence>
<feature type="compositionally biased region" description="Low complexity" evidence="1">
    <location>
        <begin position="255"/>
        <end position="296"/>
    </location>
</feature>
<dbReference type="Proteomes" id="UP000077521">
    <property type="component" value="Unassembled WGS sequence"/>
</dbReference>
<feature type="compositionally biased region" description="Low complexity" evidence="1">
    <location>
        <begin position="360"/>
        <end position="374"/>
    </location>
</feature>
<evidence type="ECO:0000313" key="2">
    <source>
        <dbReference type="EMBL" id="KAE8250426.1"/>
    </source>
</evidence>
<feature type="compositionally biased region" description="Low complexity" evidence="1">
    <location>
        <begin position="160"/>
        <end position="206"/>
    </location>
</feature>
<gene>
    <name evidence="2" type="ORF">A4X13_0g4737</name>
</gene>
<comment type="caution">
    <text evidence="2">The sequence shown here is derived from an EMBL/GenBank/DDBJ whole genome shotgun (WGS) entry which is preliminary data.</text>
</comment>
<dbReference type="AlphaFoldDB" id="A0A177TPN8"/>
<evidence type="ECO:0000313" key="3">
    <source>
        <dbReference type="Proteomes" id="UP000077521"/>
    </source>
</evidence>
<sequence>MSTLPVAAAAPAPTVSTGPASFVTEQQFIDAVQLWHNTGVWDYNPPPTATQMCSRALDPQVADLVVAGYRAVMAHNRAGTRPTWEEIKIKYLDTAHPDAQRVVMGAFMGFFEEAELDGIISSSGDRTATRTVAHARPTNTVLASANAATPCDSPTTPGQSTNSSDTSAAHSSTSTFTTTGSELSRTSLNPFSTPSSGFSPSTSSPGEVYTQSTFSPLALSSTSKHNTGRVVARHRQGTSPRKKPYPDGKTGVHGSASPLLPTLPSPSRTSSSSSSNASIAVTPFATSSSSALMTSTPPHSLGTSASPSAAMSRPARKALAAMRAGQSVHWLYLGVVRWVDGATDGVPLTGAEVIAEAQRAALSPSPSKASPSKSETQDDETDSRAARLAHLRESWSCQHCLTSQTRTIRYELIGRTSNLSKHLRLSHPNKHE</sequence>
<feature type="compositionally biased region" description="Polar residues" evidence="1">
    <location>
        <begin position="209"/>
        <end position="225"/>
    </location>
</feature>
<feature type="compositionally biased region" description="Polar residues" evidence="1">
    <location>
        <begin position="137"/>
        <end position="159"/>
    </location>
</feature>
<feature type="region of interest" description="Disordered" evidence="1">
    <location>
        <begin position="359"/>
        <end position="383"/>
    </location>
</feature>